<evidence type="ECO:0000313" key="1">
    <source>
        <dbReference type="EMBL" id="ROH85479.1"/>
    </source>
</evidence>
<comment type="caution">
    <text evidence="1">The sequence shown here is derived from an EMBL/GenBank/DDBJ whole genome shotgun (WGS) entry which is preliminary data.</text>
</comment>
<dbReference type="EMBL" id="RJVP01000005">
    <property type="protein sequence ID" value="ROH85479.1"/>
    <property type="molecule type" value="Genomic_DNA"/>
</dbReference>
<name>A0A3N0UY39_9PROT</name>
<dbReference type="RefSeq" id="WP_123237798.1">
    <property type="nucleotide sequence ID" value="NZ_RJVP01000005.1"/>
</dbReference>
<reference evidence="1 2" key="1">
    <citation type="submission" date="2018-10" db="EMBL/GenBank/DDBJ databases">
        <authorList>
            <person name="Chen W.-M."/>
        </authorList>
    </citation>
    <scope>NUCLEOTIDE SEQUENCE [LARGE SCALE GENOMIC DNA]</scope>
    <source>
        <strain evidence="1 2">H-5</strain>
    </source>
</reference>
<dbReference type="InterPro" id="IPR009367">
    <property type="entry name" value="Elm1-like"/>
</dbReference>
<dbReference type="Pfam" id="PF06258">
    <property type="entry name" value="Mito_fiss_Elm1"/>
    <property type="match status" value="1"/>
</dbReference>
<evidence type="ECO:0000313" key="2">
    <source>
        <dbReference type="Proteomes" id="UP000275137"/>
    </source>
</evidence>
<protein>
    <submittedName>
        <fullName evidence="1">Nucleoside-diphosphate sugar epimerase</fullName>
    </submittedName>
</protein>
<dbReference type="AlphaFoldDB" id="A0A3N0UY39"/>
<gene>
    <name evidence="1" type="ORF">ED236_09845</name>
</gene>
<sequence>MQASNTNSMIVWRLLDGKPGHENQSLGLVKALKRKQHCIAIDIAICGGVEPMLSLATSTWSPGTGHPAPDLIVGAGHGTHWHLLAARRAYGGRAVVLMQPSLPVAWFDLCLIPQHDQYRGHGDFIETRGVLNPLQADGIHQQDRALIMLGGPSRHCDWDTPGMLMQITQLLAHNPDIHYTLTTSRRTPDHMLVALNGLVMPNLSVVPFHQTAPGWVAEQLALASTAWVSEDSVSMVYEALTARVSVGLLNLPLKQESRVSRGVAGLIRHGQVTRFDVHQQYKRVLHPVPGFIEADRCASHILHHWMAPRVTLQPQIVLQAS</sequence>
<dbReference type="Proteomes" id="UP000275137">
    <property type="component" value="Unassembled WGS sequence"/>
</dbReference>
<accession>A0A3N0UY39</accession>
<keyword evidence="2" id="KW-1185">Reference proteome</keyword>
<organism evidence="1 2">
    <name type="scientific">Pseudomethylobacillus aquaticus</name>
    <dbReference type="NCBI Taxonomy" id="2676064"/>
    <lineage>
        <taxon>Bacteria</taxon>
        <taxon>Pseudomonadati</taxon>
        <taxon>Pseudomonadota</taxon>
        <taxon>Betaproteobacteria</taxon>
        <taxon>Nitrosomonadales</taxon>
        <taxon>Methylophilaceae</taxon>
        <taxon>Pseudomethylobacillus</taxon>
    </lineage>
</organism>
<proteinExistence type="predicted"/>